<dbReference type="OrthoDB" id="6783874at2759"/>
<dbReference type="HOGENOM" id="CLU_1857439_0_0_1"/>
<dbReference type="GeneID" id="20204323"/>
<dbReference type="Proteomes" id="UP000015101">
    <property type="component" value="Unassembled WGS sequence"/>
</dbReference>
<dbReference type="EMBL" id="KB096551">
    <property type="protein sequence ID" value="ESO03928.1"/>
    <property type="molecule type" value="Genomic_DNA"/>
</dbReference>
<organism evidence="2 3">
    <name type="scientific">Helobdella robusta</name>
    <name type="common">Californian leech</name>
    <dbReference type="NCBI Taxonomy" id="6412"/>
    <lineage>
        <taxon>Eukaryota</taxon>
        <taxon>Metazoa</taxon>
        <taxon>Spiralia</taxon>
        <taxon>Lophotrochozoa</taxon>
        <taxon>Annelida</taxon>
        <taxon>Clitellata</taxon>
        <taxon>Hirudinea</taxon>
        <taxon>Rhynchobdellida</taxon>
        <taxon>Glossiphoniidae</taxon>
        <taxon>Helobdella</taxon>
    </lineage>
</organism>
<dbReference type="EnsemblMetazoa" id="HelroT172958">
    <property type="protein sequence ID" value="HelroP172958"/>
    <property type="gene ID" value="HelroG172958"/>
</dbReference>
<name>T1F674_HELRO</name>
<dbReference type="CTD" id="20204323"/>
<proteinExistence type="predicted"/>
<evidence type="ECO:0000313" key="3">
    <source>
        <dbReference type="Proteomes" id="UP000015101"/>
    </source>
</evidence>
<protein>
    <submittedName>
        <fullName evidence="1 2">Uncharacterized protein</fullName>
    </submittedName>
</protein>
<dbReference type="EMBL" id="AMQM01004414">
    <property type="status" value="NOT_ANNOTATED_CDS"/>
    <property type="molecule type" value="Genomic_DNA"/>
</dbReference>
<dbReference type="InParanoid" id="T1F674"/>
<gene>
    <name evidence="2" type="primary">20204323</name>
    <name evidence="1" type="ORF">HELRODRAFT_172958</name>
</gene>
<reference evidence="1 3" key="2">
    <citation type="journal article" date="2013" name="Nature">
        <title>Insights into bilaterian evolution from three spiralian genomes.</title>
        <authorList>
            <person name="Simakov O."/>
            <person name="Marletaz F."/>
            <person name="Cho S.J."/>
            <person name="Edsinger-Gonzales E."/>
            <person name="Havlak P."/>
            <person name="Hellsten U."/>
            <person name="Kuo D.H."/>
            <person name="Larsson T."/>
            <person name="Lv J."/>
            <person name="Arendt D."/>
            <person name="Savage R."/>
            <person name="Osoegawa K."/>
            <person name="de Jong P."/>
            <person name="Grimwood J."/>
            <person name="Chapman J.A."/>
            <person name="Shapiro H."/>
            <person name="Aerts A."/>
            <person name="Otillar R.P."/>
            <person name="Terry A.Y."/>
            <person name="Boore J.L."/>
            <person name="Grigoriev I.V."/>
            <person name="Lindberg D.R."/>
            <person name="Seaver E.C."/>
            <person name="Weisblat D.A."/>
            <person name="Putnam N.H."/>
            <person name="Rokhsar D.S."/>
        </authorList>
    </citation>
    <scope>NUCLEOTIDE SEQUENCE</scope>
</reference>
<evidence type="ECO:0000313" key="2">
    <source>
        <dbReference type="EnsemblMetazoa" id="HelroP172958"/>
    </source>
</evidence>
<reference evidence="3" key="1">
    <citation type="submission" date="2012-12" db="EMBL/GenBank/DDBJ databases">
        <authorList>
            <person name="Hellsten U."/>
            <person name="Grimwood J."/>
            <person name="Chapman J.A."/>
            <person name="Shapiro H."/>
            <person name="Aerts A."/>
            <person name="Otillar R.P."/>
            <person name="Terry A.Y."/>
            <person name="Boore J.L."/>
            <person name="Simakov O."/>
            <person name="Marletaz F."/>
            <person name="Cho S.-J."/>
            <person name="Edsinger-Gonzales E."/>
            <person name="Havlak P."/>
            <person name="Kuo D.-H."/>
            <person name="Larsson T."/>
            <person name="Lv J."/>
            <person name="Arendt D."/>
            <person name="Savage R."/>
            <person name="Osoegawa K."/>
            <person name="de Jong P."/>
            <person name="Lindberg D.R."/>
            <person name="Seaver E.C."/>
            <person name="Weisblat D.A."/>
            <person name="Putnam N.H."/>
            <person name="Grigoriev I.V."/>
            <person name="Rokhsar D.S."/>
        </authorList>
    </citation>
    <scope>NUCLEOTIDE SEQUENCE</scope>
</reference>
<dbReference type="KEGG" id="hro:HELRODRAFT_172958"/>
<evidence type="ECO:0000313" key="1">
    <source>
        <dbReference type="EMBL" id="ESO03928.1"/>
    </source>
</evidence>
<reference evidence="2" key="3">
    <citation type="submission" date="2015-06" db="UniProtKB">
        <authorList>
            <consortium name="EnsemblMetazoa"/>
        </authorList>
    </citation>
    <scope>IDENTIFICATION</scope>
</reference>
<sequence>MTLFGSPNIPYFASTADANYGTDVNNIVCEKIWFSRIGTTLQDVLKQFGYEKRKLLQIIRRGQLKFFGHIMRKERMENLTTTGKIAGKKDRGQQQITFVKFLCHLLNITTFQLLQFCIRNKFCVFRSLILSRINNKQS</sequence>
<keyword evidence="3" id="KW-1185">Reference proteome</keyword>
<dbReference type="RefSeq" id="XP_009017864.1">
    <property type="nucleotide sequence ID" value="XM_009019616.1"/>
</dbReference>
<accession>T1F674</accession>
<dbReference type="AlphaFoldDB" id="T1F674"/>